<protein>
    <submittedName>
        <fullName evidence="1">DUF937 domain-containing protein</fullName>
    </submittedName>
</protein>
<name>A0A5C4NPE7_9RHOB</name>
<dbReference type="SUPFAM" id="SSF140804">
    <property type="entry name" value="YidB-like"/>
    <property type="match status" value="1"/>
</dbReference>
<keyword evidence="2" id="KW-1185">Reference proteome</keyword>
<gene>
    <name evidence="1" type="ORF">FHG71_02070</name>
</gene>
<dbReference type="InterPro" id="IPR045372">
    <property type="entry name" value="YidB"/>
</dbReference>
<dbReference type="Proteomes" id="UP000305709">
    <property type="component" value="Unassembled WGS sequence"/>
</dbReference>
<organism evidence="1 2">
    <name type="scientific">Rubellimicrobium roseum</name>
    <dbReference type="NCBI Taxonomy" id="687525"/>
    <lineage>
        <taxon>Bacteria</taxon>
        <taxon>Pseudomonadati</taxon>
        <taxon>Pseudomonadota</taxon>
        <taxon>Alphaproteobacteria</taxon>
        <taxon>Rhodobacterales</taxon>
        <taxon>Roseobacteraceae</taxon>
        <taxon>Rubellimicrobium</taxon>
    </lineage>
</organism>
<accession>A0A5C4NPE7</accession>
<dbReference type="OrthoDB" id="4235777at2"/>
<sequence>MARSGFPSMTALLGLLAVAGYQNRDKIAEMLNQQRGGGGMGGMGGGGLGGGQMRQDGGFGGHSHAQSGGMMGGMGGGAGGLGGLLGGLLGGAGGGAAAGGLGGLLGGGLSEMDQHFRRQGRGDAMDSWVGRGQNQQLEPHDLEAALGPDVLEDLQEQTGLSRQEIVARLSRELPHAVDQYTPDGRIPDRSMF</sequence>
<dbReference type="Gene3D" id="1.10.10.690">
    <property type="entry name" value="YidB-like"/>
    <property type="match status" value="1"/>
</dbReference>
<evidence type="ECO:0000313" key="1">
    <source>
        <dbReference type="EMBL" id="TNC74936.1"/>
    </source>
</evidence>
<dbReference type="InterPro" id="IPR027405">
    <property type="entry name" value="YidB-like"/>
</dbReference>
<comment type="caution">
    <text evidence="1">The sequence shown here is derived from an EMBL/GenBank/DDBJ whole genome shotgun (WGS) entry which is preliminary data.</text>
</comment>
<dbReference type="RefSeq" id="WP_139079930.1">
    <property type="nucleotide sequence ID" value="NZ_VDFV01000001.1"/>
</dbReference>
<reference evidence="1 2" key="1">
    <citation type="submission" date="2019-06" db="EMBL/GenBank/DDBJ databases">
        <authorList>
            <person name="Jiang L."/>
        </authorList>
    </citation>
    <scope>NUCLEOTIDE SEQUENCE [LARGE SCALE GENOMIC DNA]</scope>
    <source>
        <strain evidence="1 2">YIM 48858</strain>
    </source>
</reference>
<evidence type="ECO:0000313" key="2">
    <source>
        <dbReference type="Proteomes" id="UP000305709"/>
    </source>
</evidence>
<dbReference type="Pfam" id="PF20159">
    <property type="entry name" value="YidB"/>
    <property type="match status" value="1"/>
</dbReference>
<dbReference type="EMBL" id="VDFV01000001">
    <property type="protein sequence ID" value="TNC74936.1"/>
    <property type="molecule type" value="Genomic_DNA"/>
</dbReference>
<dbReference type="AlphaFoldDB" id="A0A5C4NPE7"/>
<proteinExistence type="predicted"/>